<dbReference type="PANTHER" id="PTHR30121">
    <property type="entry name" value="UNCHARACTERIZED PROTEIN YJGR-RELATED"/>
    <property type="match status" value="1"/>
</dbReference>
<feature type="region of interest" description="Disordered" evidence="1">
    <location>
        <begin position="1015"/>
        <end position="1047"/>
    </location>
</feature>
<dbReference type="PANTHER" id="PTHR30121:SF6">
    <property type="entry name" value="SLR6007 PROTEIN"/>
    <property type="match status" value="1"/>
</dbReference>
<protein>
    <submittedName>
        <fullName evidence="3">DUF87 domain-containing protein</fullName>
    </submittedName>
</protein>
<evidence type="ECO:0000256" key="1">
    <source>
        <dbReference type="SAM" id="MobiDB-lite"/>
    </source>
</evidence>
<dbReference type="InterPro" id="IPR051162">
    <property type="entry name" value="T4SS_component"/>
</dbReference>
<feature type="domain" description="Helicase HerA central" evidence="2">
    <location>
        <begin position="641"/>
        <end position="702"/>
    </location>
</feature>
<name>A0ABV1K046_9PSEU</name>
<feature type="region of interest" description="Disordered" evidence="1">
    <location>
        <begin position="603"/>
        <end position="639"/>
    </location>
</feature>
<dbReference type="InterPro" id="IPR002789">
    <property type="entry name" value="HerA_central"/>
</dbReference>
<dbReference type="SUPFAM" id="SSF52540">
    <property type="entry name" value="P-loop containing nucleoside triphosphate hydrolases"/>
    <property type="match status" value="2"/>
</dbReference>
<sequence>MIDEDLAALEAVQFSSAMTAEDIWSPVEQHVEGLHASAARALWAAVPKSTTRRASPVGVVLQGERGVGKTHLLRWLRQRVQEIDGYFFLLRLMEGDDFWRNAVHGILDGFQAGSVDQLSPLLRRLATSCGLQPVEVSRIAGTIPVARTDLDFLIAGLRRLDAQVWNDCQDTLRALVLFRADRPEVHEVGNGYLSNDGDVEDAAREEWGFRPAPPRSRRLVLRDLSRLLALTGPSVFAVDQIDPLISHSASTAFDGAQAPQTTAAQTVSNVADGLMELRELTRCTLTVVACLPTSWTLLTAGAVESAKDRFRVLTLQGVMPDAEVARAIVAEHLGGLYAEAGHVPPYPTWPVRPEAFEGIGAYTPRRLLRTVEEHVRACLEAGRVSELSDLQGVSRTALPAVAADPERLNGLDADFEQLREDADLSAPFDPEQEDELMPRLLAAGLQAYVIEMGDGGNAFSVDPVRARRPPVHARLRHTLNDSTENEVHYTFRAIAHSNARAVQSRLTAARTEAGIAAGAQRRALVLLRNRDWPRGRITAETVEQLEAQGGVAVPLGEADIRTLTALEVMRRRAAPGWRDWLLTRRPAGSVELFRRFLPGPGASAVGPGEVQEASVGSDAVPAPHTPEPEGDEADPRPRVLIGTAPDGQPVEVLVEALRKHTAVFAGSGSGKTVLLRRLVEECALHGVSAIVLDINNDLCRLGDPWPQPPVHWLPGDHERSERYLNGTEVVVWTPGRSRGRPLTLRPLPDFAAVTDDEDEFRMAVDSAVASLEPNTGLSGRKLVQGKAVLREVLTYYVNQGGSSLGGLVELLEELPEDLTTLRTGVKLAEEMSQALRAARINDPLLRDIGEPLDPGVLLTPSPGRRARISVLSFVGLPVQEQRQAFVNQLQMALFSWIKANPAGERPLGGLLVMDEAQNYASSGAHTACTASTIALASQARKYGLGLVFATQAPKGLHNQVSGNAATQFYGFLNAAAQISAAKSLARDKGGAVDEISRLGTGQFYLATEGRPFDLMRSPQCLSHHPPSPPEEDEVVRRAAEGRSDRED</sequence>
<dbReference type="InterPro" id="IPR027417">
    <property type="entry name" value="P-loop_NTPase"/>
</dbReference>
<dbReference type="Pfam" id="PF01935">
    <property type="entry name" value="DUF87"/>
    <property type="match status" value="1"/>
</dbReference>
<organism evidence="3 4">
    <name type="scientific">Pseudonocardia tropica</name>
    <dbReference type="NCBI Taxonomy" id="681289"/>
    <lineage>
        <taxon>Bacteria</taxon>
        <taxon>Bacillati</taxon>
        <taxon>Actinomycetota</taxon>
        <taxon>Actinomycetes</taxon>
        <taxon>Pseudonocardiales</taxon>
        <taxon>Pseudonocardiaceae</taxon>
        <taxon>Pseudonocardia</taxon>
    </lineage>
</organism>
<dbReference type="EMBL" id="JBEDNP010000011">
    <property type="protein sequence ID" value="MEQ3540968.1"/>
    <property type="molecule type" value="Genomic_DNA"/>
</dbReference>
<reference evidence="3 4" key="1">
    <citation type="submission" date="2024-03" db="EMBL/GenBank/DDBJ databases">
        <title>Draft genome sequence of Pseudonocardia tropica JCM 19149.</title>
        <authorList>
            <person name="Butdee W."/>
            <person name="Duangmal K."/>
        </authorList>
    </citation>
    <scope>NUCLEOTIDE SEQUENCE [LARGE SCALE GENOMIC DNA]</scope>
    <source>
        <strain evidence="3 4">JCM 19149</strain>
    </source>
</reference>
<dbReference type="RefSeq" id="WP_345640741.1">
    <property type="nucleotide sequence ID" value="NZ_BAABLY010000004.1"/>
</dbReference>
<evidence type="ECO:0000313" key="3">
    <source>
        <dbReference type="EMBL" id="MEQ3540968.1"/>
    </source>
</evidence>
<keyword evidence="4" id="KW-1185">Reference proteome</keyword>
<dbReference type="Proteomes" id="UP001464923">
    <property type="component" value="Unassembled WGS sequence"/>
</dbReference>
<gene>
    <name evidence="3" type="ORF">WHI96_19340</name>
</gene>
<feature type="compositionally biased region" description="Basic and acidic residues" evidence="1">
    <location>
        <begin position="1034"/>
        <end position="1047"/>
    </location>
</feature>
<evidence type="ECO:0000259" key="2">
    <source>
        <dbReference type="Pfam" id="PF01935"/>
    </source>
</evidence>
<accession>A0ABV1K046</accession>
<dbReference type="Gene3D" id="3.40.50.300">
    <property type="entry name" value="P-loop containing nucleotide triphosphate hydrolases"/>
    <property type="match status" value="2"/>
</dbReference>
<evidence type="ECO:0000313" key="4">
    <source>
        <dbReference type="Proteomes" id="UP001464923"/>
    </source>
</evidence>
<proteinExistence type="predicted"/>
<comment type="caution">
    <text evidence="3">The sequence shown here is derived from an EMBL/GenBank/DDBJ whole genome shotgun (WGS) entry which is preliminary data.</text>
</comment>